<reference evidence="3" key="4">
    <citation type="submission" date="2025-09" db="UniProtKB">
        <authorList>
            <consortium name="Ensembl"/>
        </authorList>
    </citation>
    <scope>IDENTIFICATION</scope>
</reference>
<proteinExistence type="predicted"/>
<dbReference type="PROSITE" id="PS51526">
    <property type="entry name" value="RFX_DBD"/>
    <property type="match status" value="1"/>
</dbReference>
<dbReference type="InterPro" id="IPR039779">
    <property type="entry name" value="RFX-like"/>
</dbReference>
<dbReference type="EMBL" id="EAAA01001926">
    <property type="status" value="NOT_ANNOTATED_CDS"/>
    <property type="molecule type" value="Genomic_DNA"/>
</dbReference>
<dbReference type="GO" id="GO:0003677">
    <property type="term" value="F:DNA binding"/>
    <property type="evidence" value="ECO:0007669"/>
    <property type="project" value="UniProtKB-KW"/>
</dbReference>
<dbReference type="InParanoid" id="H2XMY0"/>
<dbReference type="PANTHER" id="PTHR12619">
    <property type="entry name" value="RFX TRANSCRIPTION FACTOR FAMILY"/>
    <property type="match status" value="1"/>
</dbReference>
<evidence type="ECO:0000313" key="4">
    <source>
        <dbReference type="Proteomes" id="UP000008144"/>
    </source>
</evidence>
<reference evidence="3" key="2">
    <citation type="journal article" date="2008" name="Genome Biol.">
        <title>Improved genome assembly and evidence-based global gene model set for the chordate Ciona intestinalis: new insight into intron and operon populations.</title>
        <authorList>
            <person name="Satou Y."/>
            <person name="Mineta K."/>
            <person name="Ogasawara M."/>
            <person name="Sasakura Y."/>
            <person name="Shoguchi E."/>
            <person name="Ueno K."/>
            <person name="Yamada L."/>
            <person name="Matsumoto J."/>
            <person name="Wasserscheid J."/>
            <person name="Dewar K."/>
            <person name="Wiley G.B."/>
            <person name="Macmil S.L."/>
            <person name="Roe B.A."/>
            <person name="Zeller R.W."/>
            <person name="Hastings K.E."/>
            <person name="Lemaire P."/>
            <person name="Lindquist E."/>
            <person name="Endo T."/>
            <person name="Hotta K."/>
            <person name="Inaba K."/>
        </authorList>
    </citation>
    <scope>NUCLEOTIDE SEQUENCE [LARGE SCALE GENOMIC DNA]</scope>
    <source>
        <strain evidence="3">wild type</strain>
    </source>
</reference>
<organism evidence="3 4">
    <name type="scientific">Ciona intestinalis</name>
    <name type="common">Transparent sea squirt</name>
    <name type="synonym">Ascidia intestinalis</name>
    <dbReference type="NCBI Taxonomy" id="7719"/>
    <lineage>
        <taxon>Eukaryota</taxon>
        <taxon>Metazoa</taxon>
        <taxon>Chordata</taxon>
        <taxon>Tunicata</taxon>
        <taxon>Ascidiacea</taxon>
        <taxon>Phlebobranchia</taxon>
        <taxon>Cionidae</taxon>
        <taxon>Ciona</taxon>
    </lineage>
</organism>
<dbReference type="Pfam" id="PF02257">
    <property type="entry name" value="RFX_DNA_binding"/>
    <property type="match status" value="1"/>
</dbReference>
<dbReference type="GO" id="GO:0003700">
    <property type="term" value="F:DNA-binding transcription factor activity"/>
    <property type="evidence" value="ECO:0007669"/>
    <property type="project" value="InterPro"/>
</dbReference>
<reference evidence="3" key="3">
    <citation type="submission" date="2025-08" db="UniProtKB">
        <authorList>
            <consortium name="Ensembl"/>
        </authorList>
    </citation>
    <scope>IDENTIFICATION</scope>
</reference>
<dbReference type="AlphaFoldDB" id="H2XMY0"/>
<reference evidence="4" key="1">
    <citation type="journal article" date="2002" name="Science">
        <title>The draft genome of Ciona intestinalis: insights into chordate and vertebrate origins.</title>
        <authorList>
            <person name="Dehal P."/>
            <person name="Satou Y."/>
            <person name="Campbell R.K."/>
            <person name="Chapman J."/>
            <person name="Degnan B."/>
            <person name="De Tomaso A."/>
            <person name="Davidson B."/>
            <person name="Di Gregorio A."/>
            <person name="Gelpke M."/>
            <person name="Goodstein D.M."/>
            <person name="Harafuji N."/>
            <person name="Hastings K.E."/>
            <person name="Ho I."/>
            <person name="Hotta K."/>
            <person name="Huang W."/>
            <person name="Kawashima T."/>
            <person name="Lemaire P."/>
            <person name="Martinez D."/>
            <person name="Meinertzhagen I.A."/>
            <person name="Necula S."/>
            <person name="Nonaka M."/>
            <person name="Putnam N."/>
            <person name="Rash S."/>
            <person name="Saiga H."/>
            <person name="Satake M."/>
            <person name="Terry A."/>
            <person name="Yamada L."/>
            <person name="Wang H.G."/>
            <person name="Awazu S."/>
            <person name="Azumi K."/>
            <person name="Boore J."/>
            <person name="Branno M."/>
            <person name="Chin-Bow S."/>
            <person name="DeSantis R."/>
            <person name="Doyle S."/>
            <person name="Francino P."/>
            <person name="Keys D.N."/>
            <person name="Haga S."/>
            <person name="Hayashi H."/>
            <person name="Hino K."/>
            <person name="Imai K.S."/>
            <person name="Inaba K."/>
            <person name="Kano S."/>
            <person name="Kobayashi K."/>
            <person name="Kobayashi M."/>
            <person name="Lee B.I."/>
            <person name="Makabe K.W."/>
            <person name="Manohar C."/>
            <person name="Matassi G."/>
            <person name="Medina M."/>
            <person name="Mochizuki Y."/>
            <person name="Mount S."/>
            <person name="Morishita T."/>
            <person name="Miura S."/>
            <person name="Nakayama A."/>
            <person name="Nishizaka S."/>
            <person name="Nomoto H."/>
            <person name="Ohta F."/>
            <person name="Oishi K."/>
            <person name="Rigoutsos I."/>
            <person name="Sano M."/>
            <person name="Sasaki A."/>
            <person name="Sasakura Y."/>
            <person name="Shoguchi E."/>
            <person name="Shin-i T."/>
            <person name="Spagnuolo A."/>
            <person name="Stainier D."/>
            <person name="Suzuki M.M."/>
            <person name="Tassy O."/>
            <person name="Takatori N."/>
            <person name="Tokuoka M."/>
            <person name="Yagi K."/>
            <person name="Yoshizaki F."/>
            <person name="Wada S."/>
            <person name="Zhang C."/>
            <person name="Hyatt P.D."/>
            <person name="Larimer F."/>
            <person name="Detter C."/>
            <person name="Doggett N."/>
            <person name="Glavina T."/>
            <person name="Hawkins T."/>
            <person name="Richardson P."/>
            <person name="Lucas S."/>
            <person name="Kohara Y."/>
            <person name="Levine M."/>
            <person name="Satoh N."/>
            <person name="Rokhsar D.S."/>
        </authorList>
    </citation>
    <scope>NUCLEOTIDE SEQUENCE [LARGE SCALE GENOMIC DNA]</scope>
</reference>
<evidence type="ECO:0000259" key="2">
    <source>
        <dbReference type="PROSITE" id="PS51526"/>
    </source>
</evidence>
<dbReference type="FunFam" id="1.10.10.10:FF:000422">
    <property type="entry name" value="DNA-binding protein RFX7"/>
    <property type="match status" value="1"/>
</dbReference>
<protein>
    <recommendedName>
        <fullName evidence="2">RFX-type winged-helix domain-containing protein</fullName>
    </recommendedName>
</protein>
<evidence type="ECO:0000313" key="3">
    <source>
        <dbReference type="Ensembl" id="ENSCINP00000031013.1"/>
    </source>
</evidence>
<dbReference type="GeneTree" id="ENSGT01050000244970"/>
<sequence length="253" mass="28690">MQQQTVGLVAVSMSPSKTKRLAVNRTNEITVVDEHGNTVGMLVSEPATTYMSSSSREMPIHMRYPVPCSNEATITTEWLTKNFEENSLTSVPRSIMFDEYQKFCRDSNTKPFNQAVFGKIVRACFPNLTTRRLGVRGQSRYHYAGLSVKLLSRYARKFHAFGEGLNLLRNNSSYQRRNEITSGGTTQTPEYNYVASHETVPYQTADVMANIKAKRNVNPFSLVLPPYPTEDDVEIKDGWTKPTLAAFLDFYRC</sequence>
<dbReference type="Proteomes" id="UP000008144">
    <property type="component" value="Chromosome 4"/>
</dbReference>
<keyword evidence="4" id="KW-1185">Reference proteome</keyword>
<dbReference type="STRING" id="7719.ENSCINP00000031013"/>
<name>H2XMY0_CIOIN</name>
<dbReference type="InterPro" id="IPR036388">
    <property type="entry name" value="WH-like_DNA-bd_sf"/>
</dbReference>
<dbReference type="PANTHER" id="PTHR12619:SF5">
    <property type="entry name" value="TRANSCRIPTION FACTOR RFX4"/>
    <property type="match status" value="1"/>
</dbReference>
<evidence type="ECO:0000256" key="1">
    <source>
        <dbReference type="ARBA" id="ARBA00023125"/>
    </source>
</evidence>
<dbReference type="SUPFAM" id="SSF46785">
    <property type="entry name" value="Winged helix' DNA-binding domain"/>
    <property type="match status" value="1"/>
</dbReference>
<feature type="domain" description="RFX-type winged-helix" evidence="2">
    <location>
        <begin position="75"/>
        <end position="150"/>
    </location>
</feature>
<accession>H2XMY0</accession>
<dbReference type="HOGENOM" id="CLU_1100558_0_0_1"/>
<keyword evidence="1" id="KW-0238">DNA-binding</keyword>
<dbReference type="InterPro" id="IPR003150">
    <property type="entry name" value="DNA-bd_RFX"/>
</dbReference>
<dbReference type="Gene3D" id="1.10.10.10">
    <property type="entry name" value="Winged helix-like DNA-binding domain superfamily/Winged helix DNA-binding domain"/>
    <property type="match status" value="1"/>
</dbReference>
<dbReference type="InterPro" id="IPR036390">
    <property type="entry name" value="WH_DNA-bd_sf"/>
</dbReference>
<dbReference type="Ensembl" id="ENSCINT00000032756.1">
    <property type="protein sequence ID" value="ENSCINP00000031013.1"/>
    <property type="gene ID" value="ENSCING00000022532.1"/>
</dbReference>